<feature type="region of interest" description="Disordered" evidence="1">
    <location>
        <begin position="497"/>
        <end position="581"/>
    </location>
</feature>
<name>A0ABY7CCB5_9BASI</name>
<evidence type="ECO:0008006" key="4">
    <source>
        <dbReference type="Google" id="ProtNLM"/>
    </source>
</evidence>
<feature type="region of interest" description="Disordered" evidence="1">
    <location>
        <begin position="1"/>
        <end position="28"/>
    </location>
</feature>
<dbReference type="Proteomes" id="UP001164743">
    <property type="component" value="Chromosome 3A"/>
</dbReference>
<accession>A0ABY7CCB5</accession>
<dbReference type="GeneID" id="77808076"/>
<evidence type="ECO:0000313" key="3">
    <source>
        <dbReference type="Proteomes" id="UP001164743"/>
    </source>
</evidence>
<reference evidence="2" key="1">
    <citation type="submission" date="2022-10" db="EMBL/GenBank/DDBJ databases">
        <title>Puccinia triticina Genome sequencing and assembly.</title>
        <authorList>
            <person name="Li C."/>
        </authorList>
    </citation>
    <scope>NUCLEOTIDE SEQUENCE</scope>
    <source>
        <strain evidence="2">Pt15</strain>
    </source>
</reference>
<sequence length="581" mass="62231">MPLSPPHSPPLYAPQPTAPPQGTAEHEAAEGAGAQEGFLLNLSPLPARAGFLSSTALEGELQVKLLVDHRHRFQDLSLAFAGHERNGHEHLQLTSHSATLWTAAPAQPSPPSQTPFRIALPRHLPECIHLPNSHGINYSLTATLTYHRLNHHHPHPPVPRKASLTIPIHIPACPDHPPQAHQAFSLSPVEISTLQPTPIFLTISHTLLRHAEPLALQIRIPPPTEQLVTDKGLQLRSVRAELRRHIRPRSAPEQQVTTVLAISGKSCRFSSSRAVFLRLRLHSCLASTRGRAGTVGARHGEEEGLATEREGVPRCPTVSQTTGLFEVSFSVAVRVQLSAGDGARQDVELAQAVGVEPDRPASPSQPVSGKAREALLEEAAPESDSPEGPGPAPTYLETELQASTSQLTHIDLLGPLLDWHPEEEQGEEEEEEYDGYESFSARAAHDGPAPPTIDEDESPPPAPDTPPEGLQLQPPIRVLPDSDLITLPDLARHLHHLAGDCGPFAPPDDPRSAGAPPPIEADPGCRPPAYAPGWSAHPPILPNNNNNSPSPPPLPPPPPPSSSQLAAAETSSLEPPPYAAN</sequence>
<feature type="compositionally biased region" description="Basic and acidic residues" evidence="1">
    <location>
        <begin position="298"/>
        <end position="310"/>
    </location>
</feature>
<gene>
    <name evidence="2" type="ORF">PtA15_3A233</name>
</gene>
<protein>
    <recommendedName>
        <fullName evidence="4">Arrestin-like N-terminal domain-containing protein</fullName>
    </recommendedName>
</protein>
<dbReference type="EMBL" id="CP110423">
    <property type="protein sequence ID" value="WAQ82868.1"/>
    <property type="molecule type" value="Genomic_DNA"/>
</dbReference>
<evidence type="ECO:0000313" key="2">
    <source>
        <dbReference type="EMBL" id="WAQ82868.1"/>
    </source>
</evidence>
<keyword evidence="3" id="KW-1185">Reference proteome</keyword>
<evidence type="ECO:0000256" key="1">
    <source>
        <dbReference type="SAM" id="MobiDB-lite"/>
    </source>
</evidence>
<feature type="region of interest" description="Disordered" evidence="1">
    <location>
        <begin position="441"/>
        <end position="483"/>
    </location>
</feature>
<organism evidence="2 3">
    <name type="scientific">Puccinia triticina</name>
    <dbReference type="NCBI Taxonomy" id="208348"/>
    <lineage>
        <taxon>Eukaryota</taxon>
        <taxon>Fungi</taxon>
        <taxon>Dikarya</taxon>
        <taxon>Basidiomycota</taxon>
        <taxon>Pucciniomycotina</taxon>
        <taxon>Pucciniomycetes</taxon>
        <taxon>Pucciniales</taxon>
        <taxon>Pucciniaceae</taxon>
        <taxon>Puccinia</taxon>
    </lineage>
</organism>
<feature type="region of interest" description="Disordered" evidence="1">
    <location>
        <begin position="290"/>
        <end position="310"/>
    </location>
</feature>
<feature type="compositionally biased region" description="Pro residues" evidence="1">
    <location>
        <begin position="1"/>
        <end position="19"/>
    </location>
</feature>
<proteinExistence type="predicted"/>
<feature type="compositionally biased region" description="Pro residues" evidence="1">
    <location>
        <begin position="549"/>
        <end position="561"/>
    </location>
</feature>
<feature type="compositionally biased region" description="Pro residues" evidence="1">
    <location>
        <begin position="515"/>
        <end position="530"/>
    </location>
</feature>
<dbReference type="RefSeq" id="XP_053018423.1">
    <property type="nucleotide sequence ID" value="XM_053167181.1"/>
</dbReference>